<dbReference type="PANTHER" id="PTHR21666:SF289">
    <property type="entry name" value="L-ALA--D-GLU ENDOPEPTIDASE"/>
    <property type="match status" value="1"/>
</dbReference>
<dbReference type="Proteomes" id="UP000469185">
    <property type="component" value="Unassembled WGS sequence"/>
</dbReference>
<evidence type="ECO:0000259" key="3">
    <source>
        <dbReference type="Pfam" id="PF01551"/>
    </source>
</evidence>
<feature type="domain" description="M23ase beta-sheet core" evidence="3">
    <location>
        <begin position="90"/>
        <end position="183"/>
    </location>
</feature>
<keyword evidence="5" id="KW-1185">Reference proteome</keyword>
<protein>
    <submittedName>
        <fullName evidence="4">Peptidoglycan DD-metalloendopeptidase family protein</fullName>
    </submittedName>
</protein>
<dbReference type="GO" id="GO:0004222">
    <property type="term" value="F:metalloendopeptidase activity"/>
    <property type="evidence" value="ECO:0007669"/>
    <property type="project" value="TreeGrafter"/>
</dbReference>
<proteinExistence type="predicted"/>
<feature type="region of interest" description="Disordered" evidence="2">
    <location>
        <begin position="49"/>
        <end position="68"/>
    </location>
</feature>
<comment type="caution">
    <text evidence="4">The sequence shown here is derived from an EMBL/GenBank/DDBJ whole genome shotgun (WGS) entry which is preliminary data.</text>
</comment>
<dbReference type="InterPro" id="IPR011055">
    <property type="entry name" value="Dup_hybrid_motif"/>
</dbReference>
<dbReference type="PANTHER" id="PTHR21666">
    <property type="entry name" value="PEPTIDASE-RELATED"/>
    <property type="match status" value="1"/>
</dbReference>
<dbReference type="InterPro" id="IPR050570">
    <property type="entry name" value="Cell_wall_metabolism_enzyme"/>
</dbReference>
<dbReference type="RefSeq" id="WP_163819746.1">
    <property type="nucleotide sequence ID" value="NZ_JAAGOB010000009.1"/>
</dbReference>
<dbReference type="Gene3D" id="2.70.70.10">
    <property type="entry name" value="Glucose Permease (Domain IIA)"/>
    <property type="match status" value="2"/>
</dbReference>
<evidence type="ECO:0000313" key="5">
    <source>
        <dbReference type="Proteomes" id="UP000469185"/>
    </source>
</evidence>
<dbReference type="CDD" id="cd12797">
    <property type="entry name" value="M23_peptidase"/>
    <property type="match status" value="2"/>
</dbReference>
<dbReference type="Pfam" id="PF01551">
    <property type="entry name" value="Peptidase_M23"/>
    <property type="match status" value="2"/>
</dbReference>
<name>A0A6N9YPQ5_9ACTN</name>
<dbReference type="EMBL" id="JAAGOB010000009">
    <property type="protein sequence ID" value="NED96954.1"/>
    <property type="molecule type" value="Genomic_DNA"/>
</dbReference>
<sequence length="385" mass="39907">MTSITTVRTRSTPTPTACWHLRRPAGRAVVAVLAVIAALVPHTSGIAANAETERPPGSRPAGWIVPVGSPGEPPDVVRGFDPPDKRWLSGHRGVDVRAPAGSEVRAPAAGRVTYAGLLAGRGVVVVNHGTVRTTYEPVEASVTVGTDVVAGQPLGLLSGVGGHCVPAACLHWGAIEGDVYLNPLSFLGAAQVRLLPLRERTLTEERPPVVPDPPTGPPPDIDATLAWPVANPRITSPYGTRVHPITGERRLHDGTDLAAACGTPIRAPASGRVTAVGMRGPYGLQVAVDHGTLGSVALETSASHLSRPAVRQGQRVDAGTVIGWSGTTGLSTGCHLHFMVHANGHVTDPVQWLPRTGRGDLDGRHTRIAGGVVPRARDASASKSG</sequence>
<evidence type="ECO:0000256" key="2">
    <source>
        <dbReference type="SAM" id="MobiDB-lite"/>
    </source>
</evidence>
<keyword evidence="1" id="KW-0732">Signal</keyword>
<evidence type="ECO:0000313" key="4">
    <source>
        <dbReference type="EMBL" id="NED96954.1"/>
    </source>
</evidence>
<feature type="domain" description="M23ase beta-sheet core" evidence="3">
    <location>
        <begin position="251"/>
        <end position="349"/>
    </location>
</feature>
<dbReference type="SUPFAM" id="SSF51261">
    <property type="entry name" value="Duplicated hybrid motif"/>
    <property type="match status" value="2"/>
</dbReference>
<organism evidence="4 5">
    <name type="scientific">Phytoactinopolyspora alkaliphila</name>
    <dbReference type="NCBI Taxonomy" id="1783498"/>
    <lineage>
        <taxon>Bacteria</taxon>
        <taxon>Bacillati</taxon>
        <taxon>Actinomycetota</taxon>
        <taxon>Actinomycetes</taxon>
        <taxon>Jiangellales</taxon>
        <taxon>Jiangellaceae</taxon>
        <taxon>Phytoactinopolyspora</taxon>
    </lineage>
</organism>
<accession>A0A6N9YPQ5</accession>
<evidence type="ECO:0000256" key="1">
    <source>
        <dbReference type="ARBA" id="ARBA00022729"/>
    </source>
</evidence>
<dbReference type="AlphaFoldDB" id="A0A6N9YPQ5"/>
<dbReference type="InterPro" id="IPR016047">
    <property type="entry name" value="M23ase_b-sheet_dom"/>
</dbReference>
<gene>
    <name evidence="4" type="ORF">G1H11_16735</name>
</gene>
<reference evidence="4 5" key="1">
    <citation type="submission" date="2020-02" db="EMBL/GenBank/DDBJ databases">
        <authorList>
            <person name="Li X.-J."/>
            <person name="Feng X.-M."/>
        </authorList>
    </citation>
    <scope>NUCLEOTIDE SEQUENCE [LARGE SCALE GENOMIC DNA]</scope>
    <source>
        <strain evidence="4 5">CGMCC 4.7225</strain>
    </source>
</reference>